<evidence type="ECO:0000313" key="7">
    <source>
        <dbReference type="EMBL" id="AUV84640.1"/>
    </source>
</evidence>
<dbReference type="EMBL" id="CP026313">
    <property type="protein sequence ID" value="AUV84640.1"/>
    <property type="molecule type" value="Genomic_DNA"/>
</dbReference>
<dbReference type="InterPro" id="IPR036291">
    <property type="entry name" value="NAD(P)-bd_dom_sf"/>
</dbReference>
<evidence type="ECO:0000259" key="6">
    <source>
        <dbReference type="Pfam" id="PF08240"/>
    </source>
</evidence>
<evidence type="ECO:0000256" key="3">
    <source>
        <dbReference type="ARBA" id="ARBA00023002"/>
    </source>
</evidence>
<dbReference type="Proteomes" id="UP000236584">
    <property type="component" value="Plasmid unnamed4"/>
</dbReference>
<proteinExistence type="inferred from homology"/>
<dbReference type="PANTHER" id="PTHR43401:SF2">
    <property type="entry name" value="L-THREONINE 3-DEHYDROGENASE"/>
    <property type="match status" value="1"/>
</dbReference>
<reference evidence="7 8" key="1">
    <citation type="submission" date="2018-01" db="EMBL/GenBank/DDBJ databases">
        <title>Complete genome sequence of Salinigranum rubrum GX10T, an extremely halophilic archaeon isolated from a marine solar saltern.</title>
        <authorList>
            <person name="Han S."/>
        </authorList>
    </citation>
    <scope>NUCLEOTIDE SEQUENCE [LARGE SCALE GENOMIC DNA]</scope>
    <source>
        <strain evidence="7 8">GX10</strain>
        <plasmid evidence="8">Plasmid unnamed4</plasmid>
    </source>
</reference>
<evidence type="ECO:0000256" key="2">
    <source>
        <dbReference type="ARBA" id="ARBA00022833"/>
    </source>
</evidence>
<protein>
    <recommendedName>
        <fullName evidence="9">Alcohol dehydrogenase</fullName>
    </recommendedName>
</protein>
<dbReference type="Gene3D" id="3.90.180.10">
    <property type="entry name" value="Medium-chain alcohol dehydrogenases, catalytic domain"/>
    <property type="match status" value="1"/>
</dbReference>
<dbReference type="InterPro" id="IPR013149">
    <property type="entry name" value="ADH-like_C"/>
</dbReference>
<evidence type="ECO:0000256" key="4">
    <source>
        <dbReference type="RuleBase" id="RU361277"/>
    </source>
</evidence>
<keyword evidence="7" id="KW-0614">Plasmid</keyword>
<evidence type="ECO:0008006" key="9">
    <source>
        <dbReference type="Google" id="ProtNLM"/>
    </source>
</evidence>
<name>A0A2I8VRT6_9EURY</name>
<keyword evidence="1 4" id="KW-0479">Metal-binding</keyword>
<organism evidence="7 8">
    <name type="scientific">Salinigranum rubrum</name>
    <dbReference type="NCBI Taxonomy" id="755307"/>
    <lineage>
        <taxon>Archaea</taxon>
        <taxon>Methanobacteriati</taxon>
        <taxon>Methanobacteriota</taxon>
        <taxon>Stenosarchaea group</taxon>
        <taxon>Halobacteria</taxon>
        <taxon>Halobacteriales</taxon>
        <taxon>Haloferacaceae</taxon>
        <taxon>Salinigranum</taxon>
    </lineage>
</organism>
<dbReference type="InterPro" id="IPR002328">
    <property type="entry name" value="ADH_Zn_CS"/>
</dbReference>
<dbReference type="GO" id="GO:0016616">
    <property type="term" value="F:oxidoreductase activity, acting on the CH-OH group of donors, NAD or NADP as acceptor"/>
    <property type="evidence" value="ECO:0007669"/>
    <property type="project" value="UniProtKB-ARBA"/>
</dbReference>
<dbReference type="KEGG" id="srub:C2R22_24230"/>
<evidence type="ECO:0000256" key="1">
    <source>
        <dbReference type="ARBA" id="ARBA00022723"/>
    </source>
</evidence>
<dbReference type="InterPro" id="IPR013154">
    <property type="entry name" value="ADH-like_N"/>
</dbReference>
<dbReference type="InterPro" id="IPR011032">
    <property type="entry name" value="GroES-like_sf"/>
</dbReference>
<dbReference type="Pfam" id="PF00107">
    <property type="entry name" value="ADH_zinc_N"/>
    <property type="match status" value="1"/>
</dbReference>
<dbReference type="AlphaFoldDB" id="A0A2I8VRT6"/>
<dbReference type="SUPFAM" id="SSF51735">
    <property type="entry name" value="NAD(P)-binding Rossmann-fold domains"/>
    <property type="match status" value="1"/>
</dbReference>
<dbReference type="InterPro" id="IPR050129">
    <property type="entry name" value="Zn_alcohol_dh"/>
</dbReference>
<evidence type="ECO:0000259" key="5">
    <source>
        <dbReference type="Pfam" id="PF00107"/>
    </source>
</evidence>
<dbReference type="GO" id="GO:0043168">
    <property type="term" value="F:anion binding"/>
    <property type="evidence" value="ECO:0007669"/>
    <property type="project" value="UniProtKB-ARBA"/>
</dbReference>
<feature type="domain" description="Alcohol dehydrogenase-like C-terminal" evidence="5">
    <location>
        <begin position="203"/>
        <end position="335"/>
    </location>
</feature>
<accession>A0A2I8VRT6</accession>
<dbReference type="GO" id="GO:0030554">
    <property type="term" value="F:adenyl nucleotide binding"/>
    <property type="evidence" value="ECO:0007669"/>
    <property type="project" value="UniProtKB-ARBA"/>
</dbReference>
<dbReference type="GO" id="GO:0044281">
    <property type="term" value="P:small molecule metabolic process"/>
    <property type="evidence" value="ECO:0007669"/>
    <property type="project" value="UniProtKB-ARBA"/>
</dbReference>
<keyword evidence="3" id="KW-0560">Oxidoreductase</keyword>
<dbReference type="PANTHER" id="PTHR43401">
    <property type="entry name" value="L-THREONINE 3-DEHYDROGENASE"/>
    <property type="match status" value="1"/>
</dbReference>
<keyword evidence="8" id="KW-1185">Reference proteome</keyword>
<gene>
    <name evidence="7" type="ORF">C2R22_24230</name>
</gene>
<dbReference type="Pfam" id="PF08240">
    <property type="entry name" value="ADH_N"/>
    <property type="match status" value="1"/>
</dbReference>
<geneLocation type="plasmid" evidence="7">
    <name>unnamed4</name>
</geneLocation>
<comment type="cofactor">
    <cofactor evidence="4">
        <name>Zn(2+)</name>
        <dbReference type="ChEBI" id="CHEBI:29105"/>
    </cofactor>
</comment>
<comment type="similarity">
    <text evidence="4">Belongs to the zinc-containing alcohol dehydrogenase family.</text>
</comment>
<dbReference type="PROSITE" id="PS00059">
    <property type="entry name" value="ADH_ZINC"/>
    <property type="match status" value="1"/>
</dbReference>
<sequence length="378" mass="40802">MYYGVVICAKVMALPESVRAAVVDEPGHITIQEFDMPEVGTDGLLLEVEMTGVCGTDPKIYEHKRADVTLPVIPGHEMVGRVAKIGDDAREMYHVDVDDRIVARPQIACGQCEECFTNGPIFCEHGRNYGITVPSTEPPHLWGSYSEYMYIAPVSSVIKISDSVTPEAAILGPAVLGNSIRWTQEGADLFANPIVIQGPGPQGLGAVIAAKEAGASPIIITGVNGDEARLEMAEQLGADLTINVSELDGPLENEVRDVLDGKLSPRVLDTTGHPAGMQNSLDVVGREGTVVMIGQGGAGVETPVEFDSLISRDVTIENFRSHRIPHARQAMRFIEETDYPLEDLVTHVFDLDDAEKAIKTVMGEEDVDEPPIKVVIEP</sequence>
<evidence type="ECO:0000313" key="8">
    <source>
        <dbReference type="Proteomes" id="UP000236584"/>
    </source>
</evidence>
<dbReference type="SUPFAM" id="SSF50129">
    <property type="entry name" value="GroES-like"/>
    <property type="match status" value="1"/>
</dbReference>
<keyword evidence="2 4" id="KW-0862">Zinc</keyword>
<dbReference type="GO" id="GO:0051262">
    <property type="term" value="P:protein tetramerization"/>
    <property type="evidence" value="ECO:0007669"/>
    <property type="project" value="UniProtKB-ARBA"/>
</dbReference>
<feature type="domain" description="Alcohol dehydrogenase-like N-terminal" evidence="6">
    <location>
        <begin position="42"/>
        <end position="161"/>
    </location>
</feature>
<dbReference type="GO" id="GO:0008270">
    <property type="term" value="F:zinc ion binding"/>
    <property type="evidence" value="ECO:0007669"/>
    <property type="project" value="InterPro"/>
</dbReference>
<dbReference type="Gene3D" id="3.40.50.720">
    <property type="entry name" value="NAD(P)-binding Rossmann-like Domain"/>
    <property type="match status" value="1"/>
</dbReference>